<dbReference type="InterPro" id="IPR008253">
    <property type="entry name" value="Marvel"/>
</dbReference>
<dbReference type="EMBL" id="CDHN01000001">
    <property type="protein sequence ID" value="CEJ80247.1"/>
    <property type="molecule type" value="Genomic_DNA"/>
</dbReference>
<proteinExistence type="predicted"/>
<evidence type="ECO:0000259" key="6">
    <source>
        <dbReference type="Pfam" id="PF01284"/>
    </source>
</evidence>
<evidence type="ECO:0000256" key="3">
    <source>
        <dbReference type="ARBA" id="ARBA00022989"/>
    </source>
</evidence>
<organism evidence="7 8">
    <name type="scientific">[Torrubiella] hemipterigena</name>
    <dbReference type="NCBI Taxonomy" id="1531966"/>
    <lineage>
        <taxon>Eukaryota</taxon>
        <taxon>Fungi</taxon>
        <taxon>Dikarya</taxon>
        <taxon>Ascomycota</taxon>
        <taxon>Pezizomycotina</taxon>
        <taxon>Sordariomycetes</taxon>
        <taxon>Hypocreomycetidae</taxon>
        <taxon>Hypocreales</taxon>
        <taxon>Clavicipitaceae</taxon>
        <taxon>Clavicipitaceae incertae sedis</taxon>
        <taxon>'Torrubiella' clade</taxon>
    </lineage>
</organism>
<dbReference type="Proteomes" id="UP000039046">
    <property type="component" value="Unassembled WGS sequence"/>
</dbReference>
<evidence type="ECO:0000313" key="8">
    <source>
        <dbReference type="Proteomes" id="UP000039046"/>
    </source>
</evidence>
<feature type="transmembrane region" description="Helical" evidence="5">
    <location>
        <begin position="43"/>
        <end position="63"/>
    </location>
</feature>
<evidence type="ECO:0000256" key="1">
    <source>
        <dbReference type="ARBA" id="ARBA00004141"/>
    </source>
</evidence>
<dbReference type="AlphaFoldDB" id="A0A0A1T1Y6"/>
<gene>
    <name evidence="7" type="ORF">VHEMI00443</name>
</gene>
<dbReference type="OrthoDB" id="4074965at2759"/>
<evidence type="ECO:0000313" key="7">
    <source>
        <dbReference type="EMBL" id="CEJ80247.1"/>
    </source>
</evidence>
<feature type="transmembrane region" description="Helical" evidence="5">
    <location>
        <begin position="75"/>
        <end position="93"/>
    </location>
</feature>
<comment type="subcellular location">
    <subcellularLocation>
        <location evidence="1">Membrane</location>
        <topology evidence="1">Multi-pass membrane protein</topology>
    </subcellularLocation>
</comment>
<keyword evidence="2 5" id="KW-0812">Transmembrane</keyword>
<dbReference type="PANTHER" id="PTHR39608">
    <property type="entry name" value="INTEGRAL MEMBRANE PROTEIN (AFU_ORTHOLOGUE AFUA_5G08640)"/>
    <property type="match status" value="1"/>
</dbReference>
<name>A0A0A1T1Y6_9HYPO</name>
<dbReference type="HOGENOM" id="CLU_079951_2_0_1"/>
<feature type="transmembrane region" description="Helical" evidence="5">
    <location>
        <begin position="119"/>
        <end position="140"/>
    </location>
</feature>
<feature type="domain" description="MARVEL" evidence="6">
    <location>
        <begin position="7"/>
        <end position="135"/>
    </location>
</feature>
<evidence type="ECO:0000256" key="4">
    <source>
        <dbReference type="ARBA" id="ARBA00023136"/>
    </source>
</evidence>
<reference evidence="7 8" key="1">
    <citation type="journal article" date="2015" name="Genome Announc.">
        <title>Draft Genome Sequence and Gene Annotation of the Entomopathogenic Fungus Verticillium hemipterigenum.</title>
        <authorList>
            <person name="Horn F."/>
            <person name="Habel A."/>
            <person name="Scharf D.H."/>
            <person name="Dworschak J."/>
            <person name="Brakhage A.A."/>
            <person name="Guthke R."/>
            <person name="Hertweck C."/>
            <person name="Linde J."/>
        </authorList>
    </citation>
    <scope>NUCLEOTIDE SEQUENCE [LARGE SCALE GENOMIC DNA]</scope>
</reference>
<keyword evidence="8" id="KW-1185">Reference proteome</keyword>
<dbReference type="Pfam" id="PF01284">
    <property type="entry name" value="MARVEL"/>
    <property type="match status" value="1"/>
</dbReference>
<sequence>MAIDRIFSMILRGSELVFAAVIAGVNGQYLYRSKASTLFLSRFIYTEVVAGISILLALIWLIPFSSTFTHWPVDILISVLWWASFGALVHFVGDNCGAVFDWGNVSPRGNLCGKFKTSIAFAFLSALIWLISAFVGIYWIRRRDRTANRVQGRQWFPRRTRPAVV</sequence>
<evidence type="ECO:0000256" key="5">
    <source>
        <dbReference type="SAM" id="Phobius"/>
    </source>
</evidence>
<dbReference type="PANTHER" id="PTHR39608:SF1">
    <property type="entry name" value="INTEGRAL MEMBRANE PROTEIN (AFU_ORTHOLOGUE AFUA_5G08640)"/>
    <property type="match status" value="1"/>
</dbReference>
<evidence type="ECO:0000256" key="2">
    <source>
        <dbReference type="ARBA" id="ARBA00022692"/>
    </source>
</evidence>
<feature type="transmembrane region" description="Helical" evidence="5">
    <location>
        <begin position="12"/>
        <end position="31"/>
    </location>
</feature>
<dbReference type="GO" id="GO:0016020">
    <property type="term" value="C:membrane"/>
    <property type="evidence" value="ECO:0007669"/>
    <property type="project" value="UniProtKB-SubCell"/>
</dbReference>
<protein>
    <recommendedName>
        <fullName evidence="6">MARVEL domain-containing protein</fullName>
    </recommendedName>
</protein>
<keyword evidence="3 5" id="KW-1133">Transmembrane helix</keyword>
<keyword evidence="4 5" id="KW-0472">Membrane</keyword>
<accession>A0A0A1T1Y6</accession>